<comment type="caution">
    <text evidence="3">The sequence shown here is derived from an EMBL/GenBank/DDBJ whole genome shotgun (WGS) entry which is preliminary data.</text>
</comment>
<name>A0A7W9IGI6_9ACTN</name>
<gene>
    <name evidence="3" type="ORF">F4562_003042</name>
</gene>
<evidence type="ECO:0008006" key="5">
    <source>
        <dbReference type="Google" id="ProtNLM"/>
    </source>
</evidence>
<dbReference type="EMBL" id="JACHMP010000001">
    <property type="protein sequence ID" value="MBB5819980.1"/>
    <property type="molecule type" value="Genomic_DNA"/>
</dbReference>
<feature type="region of interest" description="Disordered" evidence="1">
    <location>
        <begin position="144"/>
        <end position="308"/>
    </location>
</feature>
<evidence type="ECO:0000256" key="2">
    <source>
        <dbReference type="SAM" id="SignalP"/>
    </source>
</evidence>
<accession>A0A7W9IGI6</accession>
<evidence type="ECO:0000313" key="3">
    <source>
        <dbReference type="EMBL" id="MBB5819980.1"/>
    </source>
</evidence>
<feature type="chain" id="PRO_5039192042" description="Secreted protein" evidence="2">
    <location>
        <begin position="22"/>
        <end position="308"/>
    </location>
</feature>
<dbReference type="AlphaFoldDB" id="A0A7W9IGI6"/>
<dbReference type="RefSeq" id="WP_184537521.1">
    <property type="nucleotide sequence ID" value="NZ_JACHMP010000001.1"/>
</dbReference>
<dbReference type="Proteomes" id="UP000540685">
    <property type="component" value="Unassembled WGS sequence"/>
</dbReference>
<feature type="signal peptide" evidence="2">
    <location>
        <begin position="1"/>
        <end position="21"/>
    </location>
</feature>
<evidence type="ECO:0000256" key="1">
    <source>
        <dbReference type="SAM" id="MobiDB-lite"/>
    </source>
</evidence>
<protein>
    <recommendedName>
        <fullName evidence="5">Secreted protein</fullName>
    </recommendedName>
</protein>
<sequence>MSNTSRNIRGLLAVAALTVGANWTMIAPASAEAALCGGRGTLETLQRPGTAASFCEEIEDVRVAAVAGGTSAAHEDEVSAVVDRLARIAGLPGLSRASAVVSFADAGGVAAGLGCHALPFGLSDLPEGSVETLTHPFPDAAAEEAMRATGDRWPGTLADTPELPGAAGGPQDGPDDGPSWMRPMLQASPDPADSTGGAEGTDGADGTPSGDVTPPLSRTESESSAPGGLSGTDLPEVRTPDASLPETGPSATDRLPAVRPPADLPAAVRPQSPALPQGPATGGAPAQEALNVGDLSVSGSALPGGGRH</sequence>
<keyword evidence="2" id="KW-0732">Signal</keyword>
<evidence type="ECO:0000313" key="4">
    <source>
        <dbReference type="Proteomes" id="UP000540685"/>
    </source>
</evidence>
<reference evidence="3 4" key="1">
    <citation type="submission" date="2020-08" db="EMBL/GenBank/DDBJ databases">
        <title>Sequencing the genomes of 1000 actinobacteria strains.</title>
        <authorList>
            <person name="Klenk H.-P."/>
        </authorList>
    </citation>
    <scope>NUCLEOTIDE SEQUENCE [LARGE SCALE GENOMIC DNA]</scope>
    <source>
        <strain evidence="3 4">DSM 46887</strain>
    </source>
</reference>
<organism evidence="3 4">
    <name type="scientific">Streptosporangium becharense</name>
    <dbReference type="NCBI Taxonomy" id="1816182"/>
    <lineage>
        <taxon>Bacteria</taxon>
        <taxon>Bacillati</taxon>
        <taxon>Actinomycetota</taxon>
        <taxon>Actinomycetes</taxon>
        <taxon>Streptosporangiales</taxon>
        <taxon>Streptosporangiaceae</taxon>
        <taxon>Streptosporangium</taxon>
    </lineage>
</organism>
<keyword evidence="4" id="KW-1185">Reference proteome</keyword>
<proteinExistence type="predicted"/>